<gene>
    <name evidence="2" type="ORF">HMPREF9194_01490</name>
</gene>
<comment type="caution">
    <text evidence="2">The sequence shown here is derived from an EMBL/GenBank/DDBJ whole genome shotgun (WGS) entry which is preliminary data.</text>
</comment>
<dbReference type="Proteomes" id="UP000014541">
    <property type="component" value="Unassembled WGS sequence"/>
</dbReference>
<dbReference type="InterPro" id="IPR002123">
    <property type="entry name" value="Plipid/glycerol_acylTrfase"/>
</dbReference>
<dbReference type="GO" id="GO:0016746">
    <property type="term" value="F:acyltransferase activity"/>
    <property type="evidence" value="ECO:0007669"/>
    <property type="project" value="InterPro"/>
</dbReference>
<dbReference type="STRING" id="1125699.HMPREF9194_01490"/>
<reference evidence="2 3" key="1">
    <citation type="submission" date="2013-04" db="EMBL/GenBank/DDBJ databases">
        <title>The Genome Sequence of Treponema maltophilum ATCC 51939.</title>
        <authorList>
            <consortium name="The Broad Institute Genomics Platform"/>
            <person name="Earl A."/>
            <person name="Ward D."/>
            <person name="Feldgarden M."/>
            <person name="Gevers D."/>
            <person name="Leonetti C."/>
            <person name="Blanton J.M."/>
            <person name="Dewhirst F.E."/>
            <person name="Izard J."/>
            <person name="Walker B."/>
            <person name="Young S."/>
            <person name="Zeng Q."/>
            <person name="Gargeya S."/>
            <person name="Fitzgerald M."/>
            <person name="Haas B."/>
            <person name="Abouelleil A."/>
            <person name="Allen A.W."/>
            <person name="Alvarado L."/>
            <person name="Arachchi H.M."/>
            <person name="Berlin A.M."/>
            <person name="Chapman S.B."/>
            <person name="Gainer-Dewar J."/>
            <person name="Goldberg J."/>
            <person name="Griggs A."/>
            <person name="Gujja S."/>
            <person name="Hansen M."/>
            <person name="Howarth C."/>
            <person name="Imamovic A."/>
            <person name="Ireland A."/>
            <person name="Larimer J."/>
            <person name="McCowan C."/>
            <person name="Murphy C."/>
            <person name="Pearson M."/>
            <person name="Poon T.W."/>
            <person name="Priest M."/>
            <person name="Roberts A."/>
            <person name="Saif S."/>
            <person name="Shea T."/>
            <person name="Sisk P."/>
            <person name="Sykes S."/>
            <person name="Wortman J."/>
            <person name="Nusbaum C."/>
            <person name="Birren B."/>
        </authorList>
    </citation>
    <scope>NUCLEOTIDE SEQUENCE [LARGE SCALE GENOMIC DNA]</scope>
    <source>
        <strain evidence="2 3">ATCC 51939</strain>
    </source>
</reference>
<dbReference type="Pfam" id="PF01553">
    <property type="entry name" value="Acyltransferase"/>
    <property type="match status" value="1"/>
</dbReference>
<protein>
    <recommendedName>
        <fullName evidence="1">Phospholipid/glycerol acyltransferase domain-containing protein</fullName>
    </recommendedName>
</protein>
<dbReference type="eggNOG" id="COG0204">
    <property type="taxonomic scope" value="Bacteria"/>
</dbReference>
<dbReference type="AlphaFoldDB" id="S3L312"/>
<accession>S3L312</accession>
<dbReference type="SUPFAM" id="SSF69593">
    <property type="entry name" value="Glycerol-3-phosphate (1)-acyltransferase"/>
    <property type="match status" value="1"/>
</dbReference>
<dbReference type="HOGENOM" id="CLU_095653_0_0_12"/>
<proteinExistence type="predicted"/>
<feature type="domain" description="Phospholipid/glycerol acyltransferase" evidence="1">
    <location>
        <begin position="78"/>
        <end position="192"/>
    </location>
</feature>
<dbReference type="OrthoDB" id="1841587at2"/>
<evidence type="ECO:0000313" key="3">
    <source>
        <dbReference type="Proteomes" id="UP000014541"/>
    </source>
</evidence>
<evidence type="ECO:0000313" key="2">
    <source>
        <dbReference type="EMBL" id="EPF31149.1"/>
    </source>
</evidence>
<keyword evidence="3" id="KW-1185">Reference proteome</keyword>
<evidence type="ECO:0000259" key="1">
    <source>
        <dbReference type="Pfam" id="PF01553"/>
    </source>
</evidence>
<dbReference type="PATRIC" id="fig|1125699.3.peg.1502"/>
<organism evidence="2 3">
    <name type="scientific">Treponema maltophilum ATCC 51939</name>
    <dbReference type="NCBI Taxonomy" id="1125699"/>
    <lineage>
        <taxon>Bacteria</taxon>
        <taxon>Pseudomonadati</taxon>
        <taxon>Spirochaetota</taxon>
        <taxon>Spirochaetia</taxon>
        <taxon>Spirochaetales</taxon>
        <taxon>Treponemataceae</taxon>
        <taxon>Treponema</taxon>
    </lineage>
</organism>
<dbReference type="EMBL" id="ATFF01000006">
    <property type="protein sequence ID" value="EPF31149.1"/>
    <property type="molecule type" value="Genomic_DNA"/>
</dbReference>
<sequence>MAEIKKIVYYSDELRDEFSTAVIQPRPIDEHYDYGGKTFLWKAKRFFLHRIIAQPIAVLYLKLAFRHRILNRSVLKKYKKGPMFVYGNHTNVFADPLVPTFVSFPQQAFVIVHPNNVSMPVWGKIMPYLGALPLPDNFSAMKNFIETVKYHVEHNKSIYIYPEAHIWPFYTKIRPFTDVSFKYPVDYGCPVFCFTNVYKKRRFSENPKMLTYVDGPFFADEHLSPKERRRKLRDEVYNAMCRRSALNDVEIVTYIKKEKPERTGI</sequence>
<name>S3L312_TREMA</name>
<dbReference type="RefSeq" id="WP_016525760.1">
    <property type="nucleotide sequence ID" value="NZ_KE332518.1"/>
</dbReference>